<sequence length="102" mass="11845">MAAKLARKCYEGEERSLVTVDEREIRCEGTRELELIIEDRNCDRVERGLSREGFIDEILMDITTSFQSQAVKDILDRSKSTSFRVAYRPSGNGIVERHHWII</sequence>
<dbReference type="Gene3D" id="3.30.420.10">
    <property type="entry name" value="Ribonuclease H-like superfamily/Ribonuclease H"/>
    <property type="match status" value="1"/>
</dbReference>
<evidence type="ECO:0000313" key="2">
    <source>
        <dbReference type="Proteomes" id="UP001381693"/>
    </source>
</evidence>
<dbReference type="InterPro" id="IPR036397">
    <property type="entry name" value="RNaseH_sf"/>
</dbReference>
<gene>
    <name evidence="1" type="ORF">SK128_028669</name>
</gene>
<dbReference type="AlphaFoldDB" id="A0AAN9A3X1"/>
<keyword evidence="2" id="KW-1185">Reference proteome</keyword>
<dbReference type="EMBL" id="JAXCGZ010006520">
    <property type="protein sequence ID" value="KAK7079701.1"/>
    <property type="molecule type" value="Genomic_DNA"/>
</dbReference>
<comment type="caution">
    <text evidence="1">The sequence shown here is derived from an EMBL/GenBank/DDBJ whole genome shotgun (WGS) entry which is preliminary data.</text>
</comment>
<proteinExistence type="predicted"/>
<protein>
    <submittedName>
        <fullName evidence="1">Uncharacterized protein</fullName>
    </submittedName>
</protein>
<accession>A0AAN9A3X1</accession>
<reference evidence="1 2" key="1">
    <citation type="submission" date="2023-11" db="EMBL/GenBank/DDBJ databases">
        <title>Halocaridina rubra genome assembly.</title>
        <authorList>
            <person name="Smith C."/>
        </authorList>
    </citation>
    <scope>NUCLEOTIDE SEQUENCE [LARGE SCALE GENOMIC DNA]</scope>
    <source>
        <strain evidence="1">EP-1</strain>
        <tissue evidence="1">Whole</tissue>
    </source>
</reference>
<dbReference type="Proteomes" id="UP001381693">
    <property type="component" value="Unassembled WGS sequence"/>
</dbReference>
<organism evidence="1 2">
    <name type="scientific">Halocaridina rubra</name>
    <name type="common">Hawaiian red shrimp</name>
    <dbReference type="NCBI Taxonomy" id="373956"/>
    <lineage>
        <taxon>Eukaryota</taxon>
        <taxon>Metazoa</taxon>
        <taxon>Ecdysozoa</taxon>
        <taxon>Arthropoda</taxon>
        <taxon>Crustacea</taxon>
        <taxon>Multicrustacea</taxon>
        <taxon>Malacostraca</taxon>
        <taxon>Eumalacostraca</taxon>
        <taxon>Eucarida</taxon>
        <taxon>Decapoda</taxon>
        <taxon>Pleocyemata</taxon>
        <taxon>Caridea</taxon>
        <taxon>Atyoidea</taxon>
        <taxon>Atyidae</taxon>
        <taxon>Halocaridina</taxon>
    </lineage>
</organism>
<name>A0AAN9A3X1_HALRR</name>
<evidence type="ECO:0000313" key="1">
    <source>
        <dbReference type="EMBL" id="KAK7079701.1"/>
    </source>
</evidence>
<dbReference type="GO" id="GO:0003676">
    <property type="term" value="F:nucleic acid binding"/>
    <property type="evidence" value="ECO:0007669"/>
    <property type="project" value="InterPro"/>
</dbReference>